<evidence type="ECO:0000313" key="2">
    <source>
        <dbReference type="Proteomes" id="UP000053831"/>
    </source>
</evidence>
<dbReference type="AlphaFoldDB" id="A0A0M8N7Y7"/>
<keyword evidence="2" id="KW-1185">Reference proteome</keyword>
<dbReference type="OrthoDB" id="5428081at2759"/>
<dbReference type="Proteomes" id="UP000053831">
    <property type="component" value="Unassembled WGS sequence"/>
</dbReference>
<accession>A0A0M8N7Y7</accession>
<sequence length="99" mass="11313">MASQSWTRQQKIKSGIWAAAFAAVIFVGTLTGAQLKTDKQREEAIQEFRAVRPADQIVMLEARKALLLEQRRVMQKKLDVFREGLRDKELERASATKKP</sequence>
<gene>
    <name evidence="1" type="ORF">ESCO_001581</name>
</gene>
<proteinExistence type="predicted"/>
<comment type="caution">
    <text evidence="1">The sequence shown here is derived from an EMBL/GenBank/DDBJ whole genome shotgun (WGS) entry which is preliminary data.</text>
</comment>
<protein>
    <submittedName>
        <fullName evidence="1">Uncharacterized protein</fullName>
    </submittedName>
</protein>
<dbReference type="EMBL" id="LGSR01000006">
    <property type="protein sequence ID" value="KOS21860.1"/>
    <property type="molecule type" value="Genomic_DNA"/>
</dbReference>
<organism evidence="1 2">
    <name type="scientific">Escovopsis weberi</name>
    <dbReference type="NCBI Taxonomy" id="150374"/>
    <lineage>
        <taxon>Eukaryota</taxon>
        <taxon>Fungi</taxon>
        <taxon>Dikarya</taxon>
        <taxon>Ascomycota</taxon>
        <taxon>Pezizomycotina</taxon>
        <taxon>Sordariomycetes</taxon>
        <taxon>Hypocreomycetidae</taxon>
        <taxon>Hypocreales</taxon>
        <taxon>Hypocreaceae</taxon>
        <taxon>Escovopsis</taxon>
    </lineage>
</organism>
<reference evidence="1 2" key="1">
    <citation type="submission" date="2015-07" db="EMBL/GenBank/DDBJ databases">
        <title>The genome of the fungus Escovopsis weberi, a specialized disease agent of ant agriculture.</title>
        <authorList>
            <person name="de Man T.J."/>
            <person name="Stajich J.E."/>
            <person name="Kubicek C.P."/>
            <person name="Chenthamara K."/>
            <person name="Atanasova L."/>
            <person name="Druzhinina I.S."/>
            <person name="Birnbaum S."/>
            <person name="Barribeau S.M."/>
            <person name="Teiling C."/>
            <person name="Suen G."/>
            <person name="Currie C."/>
            <person name="Gerardo N.M."/>
        </authorList>
    </citation>
    <scope>NUCLEOTIDE SEQUENCE [LARGE SCALE GENOMIC DNA]</scope>
</reference>
<name>A0A0M8N7Y7_ESCWE</name>
<evidence type="ECO:0000313" key="1">
    <source>
        <dbReference type="EMBL" id="KOS21860.1"/>
    </source>
</evidence>